<dbReference type="OMA" id="YWWGYES"/>
<dbReference type="Proteomes" id="UP000005408">
    <property type="component" value="Unassembled WGS sequence"/>
</dbReference>
<dbReference type="SUPFAM" id="SSF103506">
    <property type="entry name" value="Mitochondrial carrier"/>
    <property type="match status" value="1"/>
</dbReference>
<dbReference type="EnsemblMetazoa" id="G4525.1">
    <property type="protein sequence ID" value="G4525.1:cds"/>
    <property type="gene ID" value="G4525"/>
</dbReference>
<proteinExistence type="inferred from homology"/>
<reference evidence="12" key="1">
    <citation type="journal article" date="2012" name="Nature">
        <title>The oyster genome reveals stress adaptation and complexity of shell formation.</title>
        <authorList>
            <person name="Zhang G."/>
            <person name="Fang X."/>
            <person name="Guo X."/>
            <person name="Li L."/>
            <person name="Luo R."/>
            <person name="Xu F."/>
            <person name="Yang P."/>
            <person name="Zhang L."/>
            <person name="Wang X."/>
            <person name="Qi H."/>
            <person name="Xiong Z."/>
            <person name="Que H."/>
            <person name="Xie Y."/>
            <person name="Holland P.W."/>
            <person name="Paps J."/>
            <person name="Zhu Y."/>
            <person name="Wu F."/>
            <person name="Chen Y."/>
            <person name="Wang J."/>
            <person name="Peng C."/>
            <person name="Meng J."/>
            <person name="Yang L."/>
            <person name="Liu J."/>
            <person name="Wen B."/>
            <person name="Zhang N."/>
            <person name="Huang Z."/>
            <person name="Zhu Q."/>
            <person name="Feng Y."/>
            <person name="Mount A."/>
            <person name="Hedgecock D."/>
            <person name="Xu Z."/>
            <person name="Liu Y."/>
            <person name="Domazet-Loso T."/>
            <person name="Du Y."/>
            <person name="Sun X."/>
            <person name="Zhang S."/>
            <person name="Liu B."/>
            <person name="Cheng P."/>
            <person name="Jiang X."/>
            <person name="Li J."/>
            <person name="Fan D."/>
            <person name="Wang W."/>
            <person name="Fu W."/>
            <person name="Wang T."/>
            <person name="Wang B."/>
            <person name="Zhang J."/>
            <person name="Peng Z."/>
            <person name="Li Y."/>
            <person name="Li N."/>
            <person name="Wang J."/>
            <person name="Chen M."/>
            <person name="He Y."/>
            <person name="Tan F."/>
            <person name="Song X."/>
            <person name="Zheng Q."/>
            <person name="Huang R."/>
            <person name="Yang H."/>
            <person name="Du X."/>
            <person name="Chen L."/>
            <person name="Yang M."/>
            <person name="Gaffney P.M."/>
            <person name="Wang S."/>
            <person name="Luo L."/>
            <person name="She Z."/>
            <person name="Ming Y."/>
            <person name="Huang W."/>
            <person name="Zhang S."/>
            <person name="Huang B."/>
            <person name="Zhang Y."/>
            <person name="Qu T."/>
            <person name="Ni P."/>
            <person name="Miao G."/>
            <person name="Wang J."/>
            <person name="Wang Q."/>
            <person name="Steinberg C.E."/>
            <person name="Wang H."/>
            <person name="Li N."/>
            <person name="Qian L."/>
            <person name="Zhang G."/>
            <person name="Li Y."/>
            <person name="Yang H."/>
            <person name="Liu X."/>
            <person name="Wang J."/>
            <person name="Yin Y."/>
            <person name="Wang J."/>
        </authorList>
    </citation>
    <scope>NUCLEOTIDE SEQUENCE [LARGE SCALE GENOMIC DNA]</scope>
    <source>
        <strain evidence="12">05x7-T-G4-1.051#20</strain>
    </source>
</reference>
<evidence type="ECO:0000256" key="5">
    <source>
        <dbReference type="ARBA" id="ARBA00022737"/>
    </source>
</evidence>
<dbReference type="OrthoDB" id="1747031at2759"/>
<keyword evidence="3 11" id="KW-0813">Transport</keyword>
<evidence type="ECO:0000256" key="2">
    <source>
        <dbReference type="ARBA" id="ARBA00006375"/>
    </source>
</evidence>
<dbReference type="InterPro" id="IPR023395">
    <property type="entry name" value="MCP_dom_sf"/>
</dbReference>
<evidence type="ECO:0000256" key="7">
    <source>
        <dbReference type="ARBA" id="ARBA00022989"/>
    </source>
</evidence>
<gene>
    <name evidence="12" type="ORF">CGI_10007440</name>
</gene>
<sequence length="346" mass="38595">MPGGTFEDITAVQQMVSSCTGAILTSLLVTPFDVVKIRLQSQKVPLVKGKCFLYCNGLMDHLCTCLNGPSNNGYWYKRQVPGHYKGTVDAMIQITRIEGMRSLWSGLPPTLVMAVPATVVYFSCYEHFRNLFGYSAGLEENDWWKPIMAGASARTLAVFAISPLEMVRTKLQSEQLKYSQVLTAVQHTVREGGVVRSLYRGLTPTLLRDVPFSAFYWFGYESMKSVILKNTMSDKMTMVESFSCGALSGGIAAILTLPFDVIKTHRQISLGETRVKGSTQVTSTLRLIIQLYHREGMHALFAGLVPRVVKVAPACAIMISSYEYFKNYFKARNREQRLGLSEASMD</sequence>
<accession>K1QE77</accession>
<feature type="repeat" description="Solcar" evidence="10">
    <location>
        <begin position="9"/>
        <end position="131"/>
    </location>
</feature>
<dbReference type="EnsemblMetazoa" id="G4525.5">
    <property type="protein sequence ID" value="G4525.5:cds"/>
    <property type="gene ID" value="G4525"/>
</dbReference>
<evidence type="ECO:0000256" key="4">
    <source>
        <dbReference type="ARBA" id="ARBA00022692"/>
    </source>
</evidence>
<evidence type="ECO:0000256" key="10">
    <source>
        <dbReference type="PROSITE-ProRule" id="PRU00282"/>
    </source>
</evidence>
<dbReference type="InterPro" id="IPR018108">
    <property type="entry name" value="MCP_transmembrane"/>
</dbReference>
<keyword evidence="6" id="KW-0999">Mitochondrion inner membrane</keyword>
<evidence type="ECO:0000256" key="1">
    <source>
        <dbReference type="ARBA" id="ARBA00004448"/>
    </source>
</evidence>
<evidence type="ECO:0000313" key="14">
    <source>
        <dbReference type="Proteomes" id="UP000005408"/>
    </source>
</evidence>
<evidence type="ECO:0000256" key="8">
    <source>
        <dbReference type="ARBA" id="ARBA00023128"/>
    </source>
</evidence>
<evidence type="ECO:0000313" key="12">
    <source>
        <dbReference type="EMBL" id="EKC19831.1"/>
    </source>
</evidence>
<dbReference type="EnsemblMetazoa" id="G4525.7">
    <property type="protein sequence ID" value="G4525.7:cds"/>
    <property type="gene ID" value="G4525"/>
</dbReference>
<dbReference type="HOGENOM" id="CLU_015166_0_0_1"/>
<dbReference type="EMBL" id="JH816357">
    <property type="protein sequence ID" value="EKC19831.1"/>
    <property type="molecule type" value="Genomic_DNA"/>
</dbReference>
<keyword evidence="8" id="KW-0496">Mitochondrion</keyword>
<dbReference type="InterPro" id="IPR045315">
    <property type="entry name" value="Mtm1-like"/>
</dbReference>
<dbReference type="PROSITE" id="PS50920">
    <property type="entry name" value="SOLCAR"/>
    <property type="match status" value="3"/>
</dbReference>
<dbReference type="EnsemblMetazoa" id="G4525.4">
    <property type="protein sequence ID" value="G4525.4:cds"/>
    <property type="gene ID" value="G4525"/>
</dbReference>
<evidence type="ECO:0000313" key="13">
    <source>
        <dbReference type="EnsemblMetazoa" id="G4525.1:cds"/>
    </source>
</evidence>
<feature type="repeat" description="Solcar" evidence="10">
    <location>
        <begin position="236"/>
        <end position="328"/>
    </location>
</feature>
<comment type="subcellular location">
    <subcellularLocation>
        <location evidence="1">Mitochondrion inner membrane</location>
        <topology evidence="1">Multi-pass membrane protein</topology>
    </subcellularLocation>
</comment>
<evidence type="ECO:0000256" key="11">
    <source>
        <dbReference type="RuleBase" id="RU000488"/>
    </source>
</evidence>
<dbReference type="PANTHER" id="PTHR45760">
    <property type="entry name" value="FI19922P1-RELATED"/>
    <property type="match status" value="1"/>
</dbReference>
<protein>
    <submittedName>
        <fullName evidence="12 13">Solute carrier family 25 member 40</fullName>
    </submittedName>
</protein>
<keyword evidence="9 10" id="KW-0472">Membrane</keyword>
<keyword evidence="14" id="KW-1185">Reference proteome</keyword>
<keyword evidence="7" id="KW-1133">Transmembrane helix</keyword>
<dbReference type="PANTHER" id="PTHR45760:SF2">
    <property type="entry name" value="FI19922P1-RELATED"/>
    <property type="match status" value="1"/>
</dbReference>
<dbReference type="AlphaFoldDB" id="K1QE77"/>
<dbReference type="GO" id="GO:0005743">
    <property type="term" value="C:mitochondrial inner membrane"/>
    <property type="evidence" value="ECO:0007669"/>
    <property type="project" value="UniProtKB-SubCell"/>
</dbReference>
<dbReference type="Gene3D" id="1.50.40.10">
    <property type="entry name" value="Mitochondrial carrier domain"/>
    <property type="match status" value="2"/>
</dbReference>
<organism evidence="12">
    <name type="scientific">Magallana gigas</name>
    <name type="common">Pacific oyster</name>
    <name type="synonym">Crassostrea gigas</name>
    <dbReference type="NCBI Taxonomy" id="29159"/>
    <lineage>
        <taxon>Eukaryota</taxon>
        <taxon>Metazoa</taxon>
        <taxon>Spiralia</taxon>
        <taxon>Lophotrochozoa</taxon>
        <taxon>Mollusca</taxon>
        <taxon>Bivalvia</taxon>
        <taxon>Autobranchia</taxon>
        <taxon>Pteriomorphia</taxon>
        <taxon>Ostreida</taxon>
        <taxon>Ostreoidea</taxon>
        <taxon>Ostreidae</taxon>
        <taxon>Magallana</taxon>
    </lineage>
</organism>
<dbReference type="GO" id="GO:1990542">
    <property type="term" value="P:mitochondrial transmembrane transport"/>
    <property type="evidence" value="ECO:0007669"/>
    <property type="project" value="InterPro"/>
</dbReference>
<keyword evidence="4 10" id="KW-0812">Transmembrane</keyword>
<dbReference type="FunCoup" id="K1QE77">
    <property type="interactions" value="1484"/>
</dbReference>
<keyword evidence="5" id="KW-0677">Repeat</keyword>
<evidence type="ECO:0000256" key="3">
    <source>
        <dbReference type="ARBA" id="ARBA00022448"/>
    </source>
</evidence>
<feature type="repeat" description="Solcar" evidence="10">
    <location>
        <begin position="141"/>
        <end position="226"/>
    </location>
</feature>
<reference evidence="13" key="2">
    <citation type="submission" date="2022-08" db="UniProtKB">
        <authorList>
            <consortium name="EnsemblMetazoa"/>
        </authorList>
    </citation>
    <scope>IDENTIFICATION</scope>
    <source>
        <strain evidence="13">05x7-T-G4-1.051#20</strain>
    </source>
</reference>
<evidence type="ECO:0000256" key="6">
    <source>
        <dbReference type="ARBA" id="ARBA00022792"/>
    </source>
</evidence>
<name>K1QE77_MAGGI</name>
<evidence type="ECO:0000256" key="9">
    <source>
        <dbReference type="ARBA" id="ARBA00023136"/>
    </source>
</evidence>
<dbReference type="Pfam" id="PF00153">
    <property type="entry name" value="Mito_carr"/>
    <property type="match status" value="4"/>
</dbReference>
<comment type="similarity">
    <text evidence="2 11">Belongs to the mitochondrial carrier (TC 2.A.29) family.</text>
</comment>